<evidence type="ECO:0000259" key="2">
    <source>
        <dbReference type="Pfam" id="PF00248"/>
    </source>
</evidence>
<dbReference type="STRING" id="1789683.A0A1X7R813"/>
<dbReference type="EMBL" id="FXLY01000009">
    <property type="protein sequence ID" value="SMN21751.1"/>
    <property type="molecule type" value="Genomic_DNA"/>
</dbReference>
<proteinExistence type="predicted"/>
<sequence length="337" mass="38065">MSSKRDFHNVSNLVLGCGTFNHQYNDDPTEVPVKQLLELAMKSGVNTIDTSPYYGPSELLIGQALSQMSWKRSELTICTKVGRVEEDVFDYTAKGVRASVMRSLKRLLGGSFTSEDNKSWYLDIVYLHDVEFQTVEQGLTALRELRVLQKEGYIHHIGISGYPLDYLYKLALLCVKDSNIGPLDCMLSYCNLNLQNIDLLNYYDLLKEECQIGQIANASVLSMSLLREQETRYFHPASPELQEAVKSAATYCNQKDMTLADLAVKYALVQWNLRGPTVIGFSNVAEFQEAFKIYTTLSQDGYTLTESEQQAVSHIQHEILGTHFNEKWSSGITHPDS</sequence>
<dbReference type="InterPro" id="IPR023210">
    <property type="entry name" value="NADP_OxRdtase_dom"/>
</dbReference>
<dbReference type="PROSITE" id="PS51257">
    <property type="entry name" value="PROKAR_LIPOPROTEIN"/>
    <property type="match status" value="1"/>
</dbReference>
<keyword evidence="4" id="KW-1185">Reference proteome</keyword>
<protein>
    <submittedName>
        <fullName evidence="3">Similar to Saccharomyces cerevisiae YMR041C ARA2 NAD-dependent arabinose dehydrogenase, involved in biosynthesis of dehydro-D-arabinono-1,4-lactone</fullName>
    </submittedName>
</protein>
<dbReference type="GO" id="GO:0070485">
    <property type="term" value="P:dehydro-D-arabinono-1,4-lactone biosynthetic process"/>
    <property type="evidence" value="ECO:0007669"/>
    <property type="project" value="TreeGrafter"/>
</dbReference>
<dbReference type="PANTHER" id="PTHR42686:SF1">
    <property type="entry name" value="GH17980P-RELATED"/>
    <property type="match status" value="1"/>
</dbReference>
<evidence type="ECO:0000313" key="3">
    <source>
        <dbReference type="EMBL" id="SMN21751.1"/>
    </source>
</evidence>
<dbReference type="OrthoDB" id="5286008at2759"/>
<dbReference type="Proteomes" id="UP000196158">
    <property type="component" value="Unassembled WGS sequence"/>
</dbReference>
<name>A0A1X7R813_9SACH</name>
<dbReference type="AlphaFoldDB" id="A0A1X7R813"/>
<accession>A0A1X7R813</accession>
<evidence type="ECO:0000313" key="4">
    <source>
        <dbReference type="Proteomes" id="UP000196158"/>
    </source>
</evidence>
<dbReference type="InterPro" id="IPR020471">
    <property type="entry name" value="AKR"/>
</dbReference>
<dbReference type="Gene3D" id="3.20.20.100">
    <property type="entry name" value="NADP-dependent oxidoreductase domain"/>
    <property type="match status" value="1"/>
</dbReference>
<evidence type="ECO:0000256" key="1">
    <source>
        <dbReference type="ARBA" id="ARBA00023002"/>
    </source>
</evidence>
<organism evidence="3 4">
    <name type="scientific">Maudiozyma saulgeensis</name>
    <dbReference type="NCBI Taxonomy" id="1789683"/>
    <lineage>
        <taxon>Eukaryota</taxon>
        <taxon>Fungi</taxon>
        <taxon>Dikarya</taxon>
        <taxon>Ascomycota</taxon>
        <taxon>Saccharomycotina</taxon>
        <taxon>Saccharomycetes</taxon>
        <taxon>Saccharomycetales</taxon>
        <taxon>Saccharomycetaceae</taxon>
        <taxon>Maudiozyma</taxon>
    </lineage>
</organism>
<dbReference type="SUPFAM" id="SSF51430">
    <property type="entry name" value="NAD(P)-linked oxidoreductase"/>
    <property type="match status" value="1"/>
</dbReference>
<dbReference type="PANTHER" id="PTHR42686">
    <property type="entry name" value="GH17980P-RELATED"/>
    <property type="match status" value="1"/>
</dbReference>
<keyword evidence="1" id="KW-0560">Oxidoreductase</keyword>
<dbReference type="Pfam" id="PF00248">
    <property type="entry name" value="Aldo_ket_red"/>
    <property type="match status" value="1"/>
</dbReference>
<dbReference type="InterPro" id="IPR036812">
    <property type="entry name" value="NAD(P)_OxRdtase_dom_sf"/>
</dbReference>
<reference evidence="3 4" key="1">
    <citation type="submission" date="2017-04" db="EMBL/GenBank/DDBJ databases">
        <authorList>
            <person name="Afonso C.L."/>
            <person name="Miller P.J."/>
            <person name="Scott M.A."/>
            <person name="Spackman E."/>
            <person name="Goraichik I."/>
            <person name="Dimitrov K.M."/>
            <person name="Suarez D.L."/>
            <person name="Swayne D.E."/>
        </authorList>
    </citation>
    <scope>NUCLEOTIDE SEQUENCE [LARGE SCALE GENOMIC DNA]</scope>
</reference>
<gene>
    <name evidence="3" type="ORF">KASA_0J00561G</name>
</gene>
<dbReference type="GO" id="GO:0045290">
    <property type="term" value="F:D-arabinose 1-dehydrogenase [NAD(P)+] activity"/>
    <property type="evidence" value="ECO:0007669"/>
    <property type="project" value="TreeGrafter"/>
</dbReference>
<feature type="domain" description="NADP-dependent oxidoreductase" evidence="2">
    <location>
        <begin position="13"/>
        <end position="301"/>
    </location>
</feature>
<dbReference type="GO" id="GO:0005829">
    <property type="term" value="C:cytosol"/>
    <property type="evidence" value="ECO:0007669"/>
    <property type="project" value="TreeGrafter"/>
</dbReference>